<feature type="domain" description="Periplasmic binding protein" evidence="3">
    <location>
        <begin position="28"/>
        <end position="293"/>
    </location>
</feature>
<feature type="non-terminal residue" evidence="4">
    <location>
        <position position="293"/>
    </location>
</feature>
<dbReference type="InterPro" id="IPR025997">
    <property type="entry name" value="SBP_2_dom"/>
</dbReference>
<comment type="similarity">
    <text evidence="2">Belongs to the bacterial solute-binding protein 2 family.</text>
</comment>
<sequence length="293" mass="32589">MKGKSWLSWWLLCLLLFSELAMSKEWVFALVPKKASSPFYMAAGEGCEAAAKTLKDVKCVFRGSLKTNDVRKQDKILSQLIDEGVDGIAVAVTQSEFLANNSMQKAYEAGIPVVAFDADFNERHHYLRKAYIGTNNFELGQALGQAVLKLRPQGAQLCIHTGRLDSPNLNLRIMGLRSILSGNKYQNPPGKRLMGENGYSEWSRCPLPHFGDFNRAISQMQLVFEKDKSANTLIGMGGGPQNAVEQYQKLMLANKKDLDSHKFVIVFADTNASQLGHLRDGLSHYNVGQNPYD</sequence>
<evidence type="ECO:0000256" key="2">
    <source>
        <dbReference type="ARBA" id="ARBA00007639"/>
    </source>
</evidence>
<dbReference type="InterPro" id="IPR028082">
    <property type="entry name" value="Peripla_BP_I"/>
</dbReference>
<accession>A0A1Y5HG49</accession>
<dbReference type="Pfam" id="PF13407">
    <property type="entry name" value="Peripla_BP_4"/>
    <property type="match status" value="1"/>
</dbReference>
<dbReference type="Proteomes" id="UP000227088">
    <property type="component" value="Unassembled WGS sequence"/>
</dbReference>
<dbReference type="EMBL" id="MABE01000734">
    <property type="protein sequence ID" value="OUS33875.1"/>
    <property type="molecule type" value="Genomic_DNA"/>
</dbReference>
<evidence type="ECO:0000256" key="1">
    <source>
        <dbReference type="ARBA" id="ARBA00004418"/>
    </source>
</evidence>
<dbReference type="PANTHER" id="PTHR30036">
    <property type="entry name" value="D-XYLOSE-BINDING PERIPLASMIC PROTEIN"/>
    <property type="match status" value="1"/>
</dbReference>
<name>A0A1Y5HG49_OLEAN</name>
<evidence type="ECO:0000313" key="5">
    <source>
        <dbReference type="Proteomes" id="UP000227088"/>
    </source>
</evidence>
<comment type="caution">
    <text evidence="4">The sequence shown here is derived from an EMBL/GenBank/DDBJ whole genome shotgun (WGS) entry which is preliminary data.</text>
</comment>
<comment type="subcellular location">
    <subcellularLocation>
        <location evidence="1">Periplasm</location>
    </subcellularLocation>
</comment>
<dbReference type="Gene3D" id="3.40.50.2300">
    <property type="match status" value="2"/>
</dbReference>
<evidence type="ECO:0000313" key="4">
    <source>
        <dbReference type="EMBL" id="OUS33875.1"/>
    </source>
</evidence>
<dbReference type="GO" id="GO:0030288">
    <property type="term" value="C:outer membrane-bounded periplasmic space"/>
    <property type="evidence" value="ECO:0007669"/>
    <property type="project" value="TreeGrafter"/>
</dbReference>
<dbReference type="GO" id="GO:0055085">
    <property type="term" value="P:transmembrane transport"/>
    <property type="evidence" value="ECO:0007669"/>
    <property type="project" value="UniProtKB-ARBA"/>
</dbReference>
<dbReference type="SUPFAM" id="SSF53822">
    <property type="entry name" value="Periplasmic binding protein-like I"/>
    <property type="match status" value="1"/>
</dbReference>
<dbReference type="PANTHER" id="PTHR30036:SF7">
    <property type="entry name" value="ABC TRANSPORTER PERIPLASMIC-BINDING PROTEIN YPHF"/>
    <property type="match status" value="1"/>
</dbReference>
<dbReference type="GO" id="GO:0030246">
    <property type="term" value="F:carbohydrate binding"/>
    <property type="evidence" value="ECO:0007669"/>
    <property type="project" value="TreeGrafter"/>
</dbReference>
<dbReference type="AlphaFoldDB" id="A0A1Y5HG49"/>
<dbReference type="InterPro" id="IPR050555">
    <property type="entry name" value="Bact_Solute-Bind_Prot2"/>
</dbReference>
<gene>
    <name evidence="4" type="ORF">A9R00_12870</name>
</gene>
<proteinExistence type="inferred from homology"/>
<evidence type="ECO:0000259" key="3">
    <source>
        <dbReference type="Pfam" id="PF13407"/>
    </source>
</evidence>
<organism evidence="4 5">
    <name type="scientific">Oleispira antarctica</name>
    <dbReference type="NCBI Taxonomy" id="188908"/>
    <lineage>
        <taxon>Bacteria</taxon>
        <taxon>Pseudomonadati</taxon>
        <taxon>Pseudomonadota</taxon>
        <taxon>Gammaproteobacteria</taxon>
        <taxon>Oceanospirillales</taxon>
        <taxon>Oceanospirillaceae</taxon>
        <taxon>Oleispira</taxon>
    </lineage>
</organism>
<reference evidence="5" key="1">
    <citation type="journal article" date="2017" name="Proc. Natl. Acad. Sci. U.S.A.">
        <title>Simulation of Deepwater Horizon oil plume reveals substrate specialization within a complex community of hydrocarbon degraders.</title>
        <authorList>
            <person name="Hu P."/>
            <person name="Dubinsky E.A."/>
            <person name="Probst A.J."/>
            <person name="Wang J."/>
            <person name="Sieber C.M.K."/>
            <person name="Tom L.M."/>
            <person name="Gardinali P."/>
            <person name="Banfield J.F."/>
            <person name="Atlas R.M."/>
            <person name="Andersen G.L."/>
        </authorList>
    </citation>
    <scope>NUCLEOTIDE SEQUENCE [LARGE SCALE GENOMIC DNA]</scope>
</reference>
<protein>
    <recommendedName>
        <fullName evidence="3">Periplasmic binding protein domain-containing protein</fullName>
    </recommendedName>
</protein>